<dbReference type="InterPro" id="IPR005483">
    <property type="entry name" value="CPSase_dom"/>
</dbReference>
<evidence type="ECO:0000256" key="3">
    <source>
        <dbReference type="ARBA" id="ARBA00009799"/>
    </source>
</evidence>
<gene>
    <name evidence="14" type="ORF">ACFQ4R_10800</name>
</gene>
<feature type="domain" description="MGS-like" evidence="13">
    <location>
        <begin position="934"/>
        <end position="1062"/>
    </location>
</feature>
<keyword evidence="7 11" id="KW-0067">ATP-binding</keyword>
<dbReference type="Gene3D" id="1.10.1030.10">
    <property type="entry name" value="Carbamoyl-phosphate synthetase, large subunit oligomerisation domain"/>
    <property type="match status" value="1"/>
</dbReference>
<comment type="cofactor">
    <cofactor evidence="2">
        <name>Mg(2+)</name>
        <dbReference type="ChEBI" id="CHEBI:18420"/>
    </cofactor>
</comment>
<dbReference type="InterPro" id="IPR011607">
    <property type="entry name" value="MGS-like_dom"/>
</dbReference>
<evidence type="ECO:0000256" key="5">
    <source>
        <dbReference type="ARBA" id="ARBA00022737"/>
    </source>
</evidence>
<dbReference type="Pfam" id="PF02786">
    <property type="entry name" value="CPSase_L_D2"/>
    <property type="match status" value="2"/>
</dbReference>
<dbReference type="PROSITE" id="PS51855">
    <property type="entry name" value="MGS"/>
    <property type="match status" value="1"/>
</dbReference>
<dbReference type="Pfam" id="PF25596">
    <property type="entry name" value="CPSase_L_D1"/>
    <property type="match status" value="2"/>
</dbReference>
<evidence type="ECO:0000256" key="8">
    <source>
        <dbReference type="ARBA" id="ARBA00023211"/>
    </source>
</evidence>
<comment type="catalytic activity">
    <reaction evidence="10">
        <text>hydrogencarbonate + NH4(+) + 2 ATP = carbamoyl phosphate + 2 ADP + phosphate + 2 H(+)</text>
        <dbReference type="Rhea" id="RHEA:18029"/>
        <dbReference type="ChEBI" id="CHEBI:15378"/>
        <dbReference type="ChEBI" id="CHEBI:17544"/>
        <dbReference type="ChEBI" id="CHEBI:28938"/>
        <dbReference type="ChEBI" id="CHEBI:30616"/>
        <dbReference type="ChEBI" id="CHEBI:43474"/>
        <dbReference type="ChEBI" id="CHEBI:58228"/>
        <dbReference type="ChEBI" id="CHEBI:456216"/>
        <dbReference type="EC" id="6.3.4.16"/>
    </reaction>
</comment>
<keyword evidence="8" id="KW-0464">Manganese</keyword>
<keyword evidence="5" id="KW-0677">Repeat</keyword>
<evidence type="ECO:0000313" key="14">
    <source>
        <dbReference type="EMBL" id="MFD1412067.1"/>
    </source>
</evidence>
<dbReference type="NCBIfam" id="NF009455">
    <property type="entry name" value="PRK12815.1"/>
    <property type="match status" value="1"/>
</dbReference>
<dbReference type="InterPro" id="IPR036914">
    <property type="entry name" value="MGS-like_dom_sf"/>
</dbReference>
<evidence type="ECO:0000256" key="1">
    <source>
        <dbReference type="ARBA" id="ARBA00001936"/>
    </source>
</evidence>
<evidence type="ECO:0000259" key="12">
    <source>
        <dbReference type="PROSITE" id="PS50975"/>
    </source>
</evidence>
<dbReference type="EC" id="6.3.4.16" evidence="9"/>
<evidence type="ECO:0000256" key="7">
    <source>
        <dbReference type="ARBA" id="ARBA00022840"/>
    </source>
</evidence>
<comment type="similarity">
    <text evidence="3">Belongs to the CarB family.</text>
</comment>
<dbReference type="SUPFAM" id="SSF48108">
    <property type="entry name" value="Carbamoyl phosphate synthetase, large subunit connection domain"/>
    <property type="match status" value="1"/>
</dbReference>
<feature type="domain" description="ATP-grasp" evidence="12">
    <location>
        <begin position="672"/>
        <end position="865"/>
    </location>
</feature>
<dbReference type="Proteomes" id="UP001597191">
    <property type="component" value="Unassembled WGS sequence"/>
</dbReference>
<evidence type="ECO:0000256" key="6">
    <source>
        <dbReference type="ARBA" id="ARBA00022741"/>
    </source>
</evidence>
<dbReference type="InterPro" id="IPR005480">
    <property type="entry name" value="CPSase_lsu_oligo"/>
</dbReference>
<name>A0ABW4BSU8_9LACO</name>
<evidence type="ECO:0000256" key="2">
    <source>
        <dbReference type="ARBA" id="ARBA00001946"/>
    </source>
</evidence>
<dbReference type="SUPFAM" id="SSF52440">
    <property type="entry name" value="PreATP-grasp domain"/>
    <property type="match status" value="2"/>
</dbReference>
<dbReference type="InterPro" id="IPR058047">
    <property type="entry name" value="CPSase_preATP-grasp"/>
</dbReference>
<dbReference type="Gene3D" id="3.30.1490.20">
    <property type="entry name" value="ATP-grasp fold, A domain"/>
    <property type="match status" value="2"/>
</dbReference>
<accession>A0ABW4BSU8</accession>
<dbReference type="InterPro" id="IPR036897">
    <property type="entry name" value="CarbamoylP_synth_lsu_oligo_sf"/>
</dbReference>
<feature type="domain" description="ATP-grasp" evidence="12">
    <location>
        <begin position="133"/>
        <end position="327"/>
    </location>
</feature>
<dbReference type="PANTHER" id="PTHR11405">
    <property type="entry name" value="CARBAMOYLTRANSFERASE FAMILY MEMBER"/>
    <property type="match status" value="1"/>
</dbReference>
<dbReference type="PANTHER" id="PTHR11405:SF53">
    <property type="entry name" value="CARBAMOYL-PHOSPHATE SYNTHASE [AMMONIA], MITOCHONDRIAL"/>
    <property type="match status" value="1"/>
</dbReference>
<evidence type="ECO:0000313" key="15">
    <source>
        <dbReference type="Proteomes" id="UP001597191"/>
    </source>
</evidence>
<dbReference type="Pfam" id="PF02787">
    <property type="entry name" value="CPSase_L_D3"/>
    <property type="match status" value="1"/>
</dbReference>
<dbReference type="InterPro" id="IPR013815">
    <property type="entry name" value="ATP_grasp_subdomain_1"/>
</dbReference>
<dbReference type="Gene3D" id="3.30.470.20">
    <property type="entry name" value="ATP-grasp fold, B domain"/>
    <property type="match status" value="2"/>
</dbReference>
<dbReference type="InterPro" id="IPR011761">
    <property type="entry name" value="ATP-grasp"/>
</dbReference>
<reference evidence="15" key="1">
    <citation type="journal article" date="2019" name="Int. J. Syst. Evol. Microbiol.">
        <title>The Global Catalogue of Microorganisms (GCM) 10K type strain sequencing project: providing services to taxonomists for standard genome sequencing and annotation.</title>
        <authorList>
            <consortium name="The Broad Institute Genomics Platform"/>
            <consortium name="The Broad Institute Genome Sequencing Center for Infectious Disease"/>
            <person name="Wu L."/>
            <person name="Ma J."/>
        </authorList>
    </citation>
    <scope>NUCLEOTIDE SEQUENCE [LARGE SCALE GENOMIC DNA]</scope>
    <source>
        <strain evidence="15">CCM 8937</strain>
    </source>
</reference>
<dbReference type="Gene3D" id="3.40.50.20">
    <property type="match status" value="2"/>
</dbReference>
<dbReference type="SUPFAM" id="SSF56059">
    <property type="entry name" value="Glutathione synthetase ATP-binding domain-like"/>
    <property type="match status" value="2"/>
</dbReference>
<dbReference type="PRINTS" id="PR00098">
    <property type="entry name" value="CPSASE"/>
</dbReference>
<dbReference type="InterPro" id="IPR005479">
    <property type="entry name" value="CPAse_ATP-bd"/>
</dbReference>
<evidence type="ECO:0000259" key="13">
    <source>
        <dbReference type="PROSITE" id="PS51855"/>
    </source>
</evidence>
<dbReference type="Gene3D" id="3.40.50.1380">
    <property type="entry name" value="Methylglyoxal synthase-like domain"/>
    <property type="match status" value="1"/>
</dbReference>
<evidence type="ECO:0000256" key="10">
    <source>
        <dbReference type="ARBA" id="ARBA00047359"/>
    </source>
</evidence>
<dbReference type="PROSITE" id="PS50975">
    <property type="entry name" value="ATP_GRASP"/>
    <property type="match status" value="2"/>
</dbReference>
<keyword evidence="4" id="KW-0436">Ligase</keyword>
<proteinExistence type="inferred from homology"/>
<dbReference type="SMART" id="SM00851">
    <property type="entry name" value="MGS"/>
    <property type="match status" value="1"/>
</dbReference>
<comment type="caution">
    <text evidence="14">The sequence shown here is derived from an EMBL/GenBank/DDBJ whole genome shotgun (WGS) entry which is preliminary data.</text>
</comment>
<evidence type="ECO:0000256" key="4">
    <source>
        <dbReference type="ARBA" id="ARBA00022598"/>
    </source>
</evidence>
<evidence type="ECO:0000256" key="11">
    <source>
        <dbReference type="PROSITE-ProRule" id="PRU00409"/>
    </source>
</evidence>
<dbReference type="RefSeq" id="WP_125648494.1">
    <property type="nucleotide sequence ID" value="NZ_JBHTOH010000093.1"/>
</dbReference>
<dbReference type="EMBL" id="JBHTOH010000093">
    <property type="protein sequence ID" value="MFD1412067.1"/>
    <property type="molecule type" value="Genomic_DNA"/>
</dbReference>
<keyword evidence="15" id="KW-1185">Reference proteome</keyword>
<dbReference type="SUPFAM" id="SSF52335">
    <property type="entry name" value="Methylglyoxal synthase-like"/>
    <property type="match status" value="1"/>
</dbReference>
<sequence>MSKRTDLNKILVIGSGPYVVGQSTEFDYLGTETVVTLAQAGYHVILVNSNPATNMTDRYPNVSVYLEPITLKFLTEIIRKELPDAILANVGGQTTINLVLQLRQSGLLDQLNIQTIGTDLTHENPATDVDQFQALMEQLNLPLLSSLFIDQLDQIPQAIDRLGWPIMVRPVNSIGGTGGGLAENQTQLEKVFGQATAISPFHQVALSQSVLGAKEIEFEVLRDHADQVAAIFNCEQLNQVGIHSGDSIALAPIQTLTDRQVEALRAMAITITRQLQVVGSCNIQFAVDTKTDQVWILKATARLGRTSAFAAKALGYPIAKVTALLAVGLRLDEIAHPYESGSTALVEPAFDYLVCKFPGWSFDRVSGADRTLGAEMKATGEVMVFDRNVEAAILKGVRSYNLRVDHLWKAEIAALDDDQLTAYLIHPTDEEIFCLAEALRRGYSVTDLSHISKIDAFFIQKIQNIVQLEQELVAHKADIETLRRAKYYGFSDLEISRLWEITTDQLRIFRKEADIEPGFQEINSLASNPLVHSNQFFITYATENEISEQAHKEKVFVIGAGPTKVGQGSEVDYETVHGLEELRRLGYETILLNNNPDAYSTSVQLADHLYYAPINAEAVLNIANVERPTYVITQLGGKSASKLTAALADAGLQILGATGAALDQVHQPEKMQRLLADLHLLGPRIRQITEPLADATSQEWARQLPYPILIHPNPEHRFSPTEILKSETDLQHYLARFKRDLANYPFTIREFLSGDKYEVDGIYDGEQVLITGIMEHLEHSSLHSGDAMTISPARNLSDAILSQIKQVFLQFGQQLQMRGFMNIRFLVKDELLYVLAVDLKGSRNLAFINKMTKESIIALGVKVLMGSRLVDLGYQDNQVLTTANVHVRIPVYSFTKINQRQKLAKAQMKTTGEAIGSDLTFEKALYKALEAARQPLPAYGRILFSIASHDLNRGLEIAQRFKRLGYQIVATAHTATKFQRSGLATDFVHDIGQRQPDIAAEISQGNIQMVINTTEWRGPVSMSGALLRELSVMHNVPLITTLDEAEAILTVLESRAFAIEPL</sequence>
<keyword evidence="6 11" id="KW-0547">Nucleotide-binding</keyword>
<protein>
    <recommendedName>
        <fullName evidence="9">carbamoyl-phosphate synthase (ammonia)</fullName>
        <ecNumber evidence="9">6.3.4.16</ecNumber>
    </recommendedName>
</protein>
<dbReference type="Pfam" id="PF02142">
    <property type="entry name" value="MGS"/>
    <property type="match status" value="1"/>
</dbReference>
<dbReference type="SMART" id="SM01096">
    <property type="entry name" value="CPSase_L_D3"/>
    <property type="match status" value="1"/>
</dbReference>
<dbReference type="InterPro" id="IPR016185">
    <property type="entry name" value="PreATP-grasp_dom_sf"/>
</dbReference>
<organism evidence="14 15">
    <name type="scientific">Lapidilactobacillus gannanensis</name>
    <dbReference type="NCBI Taxonomy" id="2486002"/>
    <lineage>
        <taxon>Bacteria</taxon>
        <taxon>Bacillati</taxon>
        <taxon>Bacillota</taxon>
        <taxon>Bacilli</taxon>
        <taxon>Lactobacillales</taxon>
        <taxon>Lactobacillaceae</taxon>
        <taxon>Lapidilactobacillus</taxon>
    </lineage>
</organism>
<evidence type="ECO:0000256" key="9">
    <source>
        <dbReference type="ARBA" id="ARBA00044063"/>
    </source>
</evidence>
<dbReference type="NCBIfam" id="NF003671">
    <property type="entry name" value="PRK05294.1"/>
    <property type="match status" value="1"/>
</dbReference>
<comment type="cofactor">
    <cofactor evidence="1">
        <name>Mn(2+)</name>
        <dbReference type="ChEBI" id="CHEBI:29035"/>
    </cofactor>
</comment>